<feature type="coiled-coil region" evidence="1">
    <location>
        <begin position="654"/>
        <end position="688"/>
    </location>
</feature>
<feature type="compositionally biased region" description="Basic and acidic residues" evidence="2">
    <location>
        <begin position="135"/>
        <end position="161"/>
    </location>
</feature>
<keyword evidence="3" id="KW-1133">Transmembrane helix</keyword>
<evidence type="ECO:0000313" key="4">
    <source>
        <dbReference type="EMBL" id="KAL3872864.1"/>
    </source>
</evidence>
<feature type="region of interest" description="Disordered" evidence="2">
    <location>
        <begin position="588"/>
        <end position="631"/>
    </location>
</feature>
<feature type="region of interest" description="Disordered" evidence="2">
    <location>
        <begin position="41"/>
        <end position="78"/>
    </location>
</feature>
<name>A0ABD3WFZ5_SINWO</name>
<evidence type="ECO:0000256" key="1">
    <source>
        <dbReference type="SAM" id="Coils"/>
    </source>
</evidence>
<dbReference type="Gene3D" id="1.10.287.1490">
    <property type="match status" value="1"/>
</dbReference>
<protein>
    <recommendedName>
        <fullName evidence="6">Ribosome receptor lysine/proline rich domain-containing protein</fullName>
    </recommendedName>
</protein>
<feature type="compositionally biased region" description="Basic and acidic residues" evidence="2">
    <location>
        <begin position="41"/>
        <end position="57"/>
    </location>
</feature>
<dbReference type="Proteomes" id="UP001634394">
    <property type="component" value="Unassembled WGS sequence"/>
</dbReference>
<feature type="transmembrane region" description="Helical" evidence="3">
    <location>
        <begin position="6"/>
        <end position="28"/>
    </location>
</feature>
<sequence>MDLQVVVIGAIVFVVSSVFIYLISAFSMRTQTFDDAIKEQKRRLDEEREKAKQEKKLIDKKKKKKEKAKEKNVQVQVSEPEFKEHKMVNLEIEPEIIEPLDMPPQDLKAKSKKKPAKPILVNKDEKLMISSTSTEYKHEAAPKDDLELKHEHDKQQKKSAKESVSSKGSKKEKQDKVKEEDLIPVIEEQLVQKETVKVHSGPPPSEGRNEKKTGPIGDAVDNGKLISSVKSAALSDIEVQALLNILYNKQDSSSTAPADVWNRKSQKGDPVALLRKQLEEKERALQEEQQLAMSASTKLKEVQKDLAQEKSRFTGIEKGYKDKIDYQAQEIQALVDRMQQTHEQHMAESSQLRARLEAQAGEQAHMQRLIEENKMLRDSLAKTQSDVTSTQEYNSLKQKNLIMEKELSSNVVKLNASENAKKTLEQKVKQYEEQLKKFESSQKSTESVLDKRVEEVTSELRKSEAHKTSLEKELHAAKKALDTAHNDVGSLKTQLHALQKSISDSDSSFKEMEHRLQESDRLKQELEGNLKNLEKKLADTEKRNSDMQTVKQEAEHLKSNLENNLKNLEKKLSESERQNTELETKLKSLQQENESLSSEIKITKERQVGEGQDAPRKEPVGAQNGDVSSTTDEDAVKITLIEHKQLLSEKDTEISQLVIELDSKKADLSKLMEDLESQKKKNNDLREKNWKAMDALEKSEKSLSEKVQSALKSTKDELTSKLSETEKYDRTMMQKLFPDITVKDSSLVHKDWVSEFEKQATDYLSLLSKADNKAELESKVKTLEERNSELEIRLQEQEARNTTSENLQLQVTELEENNSKLESQIKQYRSVLSDTENQLTQLEQSVETEEQKWQDRLKSKDVELEQVRQESVSLREQLLKSQGSTEMKVKLESLEGQLQASENRCIQLQEDVEKHEEKIKSLEIKLLETEKSSSELPDLQKELDELRRLLEEERKKNKELASQTVRLNGIIKTGHDALTQEQNLVRDLRQQLAEKQNGSLPAGSNTEIAVETTNQFVNTETDVSEKTSSQSSLNEAGSSV</sequence>
<feature type="region of interest" description="Disordered" evidence="2">
    <location>
        <begin position="534"/>
        <end position="561"/>
    </location>
</feature>
<feature type="coiled-coil region" evidence="1">
    <location>
        <begin position="271"/>
        <end position="386"/>
    </location>
</feature>
<feature type="compositionally biased region" description="Basic and acidic residues" evidence="2">
    <location>
        <begin position="169"/>
        <end position="181"/>
    </location>
</feature>
<evidence type="ECO:0000256" key="2">
    <source>
        <dbReference type="SAM" id="MobiDB-lite"/>
    </source>
</evidence>
<feature type="compositionally biased region" description="Low complexity" evidence="2">
    <location>
        <begin position="588"/>
        <end position="599"/>
    </location>
</feature>
<comment type="caution">
    <text evidence="4">The sequence shown here is derived from an EMBL/GenBank/DDBJ whole genome shotgun (WGS) entry which is preliminary data.</text>
</comment>
<dbReference type="SUPFAM" id="SSF57997">
    <property type="entry name" value="Tropomyosin"/>
    <property type="match status" value="1"/>
</dbReference>
<keyword evidence="3" id="KW-0472">Membrane</keyword>
<dbReference type="PANTHER" id="PTHR18939:SF4">
    <property type="entry name" value="RIBOSOME-BINDING PROTEIN 1"/>
    <property type="match status" value="1"/>
</dbReference>
<feature type="coiled-coil region" evidence="1">
    <location>
        <begin position="766"/>
        <end position="998"/>
    </location>
</feature>
<keyword evidence="1" id="KW-0175">Coiled coil</keyword>
<feature type="compositionally biased region" description="Basic and acidic residues" evidence="2">
    <location>
        <begin position="507"/>
        <end position="522"/>
    </location>
</feature>
<dbReference type="AlphaFoldDB" id="A0ABD3WFZ5"/>
<feature type="region of interest" description="Disordered" evidence="2">
    <location>
        <begin position="502"/>
        <end position="522"/>
    </location>
</feature>
<keyword evidence="5" id="KW-1185">Reference proteome</keyword>
<dbReference type="InterPro" id="IPR040248">
    <property type="entry name" value="RRBP1"/>
</dbReference>
<dbReference type="EMBL" id="JBJQND010000006">
    <property type="protein sequence ID" value="KAL3872864.1"/>
    <property type="molecule type" value="Genomic_DNA"/>
</dbReference>
<feature type="region of interest" description="Disordered" evidence="2">
    <location>
        <begin position="99"/>
        <end position="222"/>
    </location>
</feature>
<organism evidence="4 5">
    <name type="scientific">Sinanodonta woodiana</name>
    <name type="common">Chinese pond mussel</name>
    <name type="synonym">Anodonta woodiana</name>
    <dbReference type="NCBI Taxonomy" id="1069815"/>
    <lineage>
        <taxon>Eukaryota</taxon>
        <taxon>Metazoa</taxon>
        <taxon>Spiralia</taxon>
        <taxon>Lophotrochozoa</taxon>
        <taxon>Mollusca</taxon>
        <taxon>Bivalvia</taxon>
        <taxon>Autobranchia</taxon>
        <taxon>Heteroconchia</taxon>
        <taxon>Palaeoheterodonta</taxon>
        <taxon>Unionida</taxon>
        <taxon>Unionoidea</taxon>
        <taxon>Unionidae</taxon>
        <taxon>Unioninae</taxon>
        <taxon>Sinanodonta</taxon>
    </lineage>
</organism>
<feature type="region of interest" description="Disordered" evidence="2">
    <location>
        <begin position="1020"/>
        <end position="1040"/>
    </location>
</feature>
<keyword evidence="3" id="KW-0812">Transmembrane</keyword>
<proteinExistence type="predicted"/>
<feature type="compositionally biased region" description="Basic and acidic residues" evidence="2">
    <location>
        <begin position="534"/>
        <end position="545"/>
    </location>
</feature>
<dbReference type="PANTHER" id="PTHR18939">
    <property type="entry name" value="RIBOSOME BINDING PROTEIN-1"/>
    <property type="match status" value="1"/>
</dbReference>
<feature type="compositionally biased region" description="Basic and acidic residues" evidence="2">
    <location>
        <begin position="601"/>
        <end position="619"/>
    </location>
</feature>
<evidence type="ECO:0000256" key="3">
    <source>
        <dbReference type="SAM" id="Phobius"/>
    </source>
</evidence>
<evidence type="ECO:0008006" key="6">
    <source>
        <dbReference type="Google" id="ProtNLM"/>
    </source>
</evidence>
<gene>
    <name evidence="4" type="ORF">ACJMK2_036049</name>
</gene>
<evidence type="ECO:0000313" key="5">
    <source>
        <dbReference type="Proteomes" id="UP001634394"/>
    </source>
</evidence>
<reference evidence="4 5" key="1">
    <citation type="submission" date="2024-11" db="EMBL/GenBank/DDBJ databases">
        <title>Chromosome-level genome assembly of the freshwater bivalve Anodonta woodiana.</title>
        <authorList>
            <person name="Chen X."/>
        </authorList>
    </citation>
    <scope>NUCLEOTIDE SEQUENCE [LARGE SCALE GENOMIC DNA]</scope>
    <source>
        <strain evidence="4">MN2024</strain>
        <tissue evidence="4">Gills</tissue>
    </source>
</reference>
<accession>A0ABD3WFZ5</accession>